<dbReference type="NCBIfam" id="NF047558">
    <property type="entry name" value="TPR_END_plus"/>
    <property type="match status" value="1"/>
</dbReference>
<feature type="repeat" description="TPR" evidence="1">
    <location>
        <begin position="76"/>
        <end position="108"/>
    </location>
</feature>
<dbReference type="PANTHER" id="PTHR12558">
    <property type="entry name" value="CELL DIVISION CYCLE 16,23,27"/>
    <property type="match status" value="1"/>
</dbReference>
<dbReference type="InterPro" id="IPR011990">
    <property type="entry name" value="TPR-like_helical_dom_sf"/>
</dbReference>
<reference evidence="2 3" key="1">
    <citation type="submission" date="2018-03" db="EMBL/GenBank/DDBJ databases">
        <title>Genome sequence of Clostridium luticellarii DSM 29923.</title>
        <authorList>
            <person name="Poehlein A."/>
            <person name="Daniel R."/>
        </authorList>
    </citation>
    <scope>NUCLEOTIDE SEQUENCE [LARGE SCALE GENOMIC DNA]</scope>
    <source>
        <strain evidence="2 3">DSM 29923</strain>
    </source>
</reference>
<comment type="caution">
    <text evidence="2">The sequence shown here is derived from an EMBL/GenBank/DDBJ whole genome shotgun (WGS) entry which is preliminary data.</text>
</comment>
<evidence type="ECO:0000313" key="3">
    <source>
        <dbReference type="Proteomes" id="UP000237798"/>
    </source>
</evidence>
<evidence type="ECO:0000313" key="2">
    <source>
        <dbReference type="EMBL" id="PRR86121.1"/>
    </source>
</evidence>
<feature type="repeat" description="TPR" evidence="1">
    <location>
        <begin position="109"/>
        <end position="142"/>
    </location>
</feature>
<gene>
    <name evidence="2" type="ORF">CLLU_09530</name>
</gene>
<dbReference type="Pfam" id="PF13431">
    <property type="entry name" value="TPR_17"/>
    <property type="match status" value="2"/>
</dbReference>
<organism evidence="2 3">
    <name type="scientific">Clostridium luticellarii</name>
    <dbReference type="NCBI Taxonomy" id="1691940"/>
    <lineage>
        <taxon>Bacteria</taxon>
        <taxon>Bacillati</taxon>
        <taxon>Bacillota</taxon>
        <taxon>Clostridia</taxon>
        <taxon>Eubacteriales</taxon>
        <taxon>Clostridiaceae</taxon>
        <taxon>Clostridium</taxon>
    </lineage>
</organism>
<accession>A0A2T0BQG6</accession>
<dbReference type="SUPFAM" id="SSF48452">
    <property type="entry name" value="TPR-like"/>
    <property type="match status" value="2"/>
</dbReference>
<dbReference type="Proteomes" id="UP000237798">
    <property type="component" value="Unassembled WGS sequence"/>
</dbReference>
<name>A0A2T0BQG6_9CLOT</name>
<dbReference type="InterPro" id="IPR019734">
    <property type="entry name" value="TPR_rpt"/>
</dbReference>
<dbReference type="RefSeq" id="WP_106008435.1">
    <property type="nucleotide sequence ID" value="NZ_JALCRC010000065.1"/>
</dbReference>
<dbReference type="PROSITE" id="PS50005">
    <property type="entry name" value="TPR"/>
    <property type="match status" value="3"/>
</dbReference>
<dbReference type="AlphaFoldDB" id="A0A2T0BQG6"/>
<proteinExistence type="predicted"/>
<dbReference type="Pfam" id="PF13181">
    <property type="entry name" value="TPR_8"/>
    <property type="match status" value="2"/>
</dbReference>
<keyword evidence="1" id="KW-0802">TPR repeat</keyword>
<keyword evidence="3" id="KW-1185">Reference proteome</keyword>
<protein>
    <submittedName>
        <fullName evidence="2">Photosystem I assembly protein Ycf3</fullName>
    </submittedName>
</protein>
<sequence length="304" mass="36110">MKNDMKINRYLKKAEEAFEEDNLIKALNLYRRVYELSKGKDIDAIINLALIYDFWGKSKKVKEYYKEALIINDCEERAYYGLASIYDEGNYEKAIKLYKKAIYINPCYYKAYFFLANSYDVSGKKDLAIKTYKKLLSLNPTDFWANLNLGSIYEEKDQNELAYRRFSKALKIDPNNYLALFNMGVICRKFNMSEKAVRFYERSIEKNKNYEYSYLNLAVIYKYKDTKKGIKILSCGIDNCSEVHFLYYNRSCFYALINEENKACEDIIEALKLHPQFLKYILEDEELERVRQLNSFKKFIGNTT</sequence>
<dbReference type="EMBL" id="PVXP01000008">
    <property type="protein sequence ID" value="PRR86121.1"/>
    <property type="molecule type" value="Genomic_DNA"/>
</dbReference>
<evidence type="ECO:0000256" key="1">
    <source>
        <dbReference type="PROSITE-ProRule" id="PRU00339"/>
    </source>
</evidence>
<dbReference type="SMART" id="SM00028">
    <property type="entry name" value="TPR"/>
    <property type="match status" value="7"/>
</dbReference>
<dbReference type="OrthoDB" id="1737781at2"/>
<dbReference type="PANTHER" id="PTHR12558:SF13">
    <property type="entry name" value="CELL DIVISION CYCLE PROTEIN 27 HOMOLOG"/>
    <property type="match status" value="1"/>
</dbReference>
<dbReference type="Gene3D" id="1.25.40.10">
    <property type="entry name" value="Tetratricopeptide repeat domain"/>
    <property type="match status" value="3"/>
</dbReference>
<feature type="repeat" description="TPR" evidence="1">
    <location>
        <begin position="143"/>
        <end position="176"/>
    </location>
</feature>